<evidence type="ECO:0000313" key="3">
    <source>
        <dbReference type="EMBL" id="KAF6758222.1"/>
    </source>
</evidence>
<feature type="region of interest" description="Disordered" evidence="1">
    <location>
        <begin position="345"/>
        <end position="382"/>
    </location>
</feature>
<organism evidence="3 4">
    <name type="scientific">Ephemerocybe angulata</name>
    <dbReference type="NCBI Taxonomy" id="980116"/>
    <lineage>
        <taxon>Eukaryota</taxon>
        <taxon>Fungi</taxon>
        <taxon>Dikarya</taxon>
        <taxon>Basidiomycota</taxon>
        <taxon>Agaricomycotina</taxon>
        <taxon>Agaricomycetes</taxon>
        <taxon>Agaricomycetidae</taxon>
        <taxon>Agaricales</taxon>
        <taxon>Agaricineae</taxon>
        <taxon>Psathyrellaceae</taxon>
        <taxon>Ephemerocybe</taxon>
    </lineage>
</organism>
<proteinExistence type="predicted"/>
<dbReference type="SUPFAM" id="SSF56112">
    <property type="entry name" value="Protein kinase-like (PK-like)"/>
    <property type="match status" value="1"/>
</dbReference>
<dbReference type="PANTHER" id="PTHR38248">
    <property type="entry name" value="FUNK1 6"/>
    <property type="match status" value="1"/>
</dbReference>
<reference evidence="3 4" key="1">
    <citation type="submission" date="2020-07" db="EMBL/GenBank/DDBJ databases">
        <title>Comparative genomics of pyrophilous fungi reveals a link between fire events and developmental genes.</title>
        <authorList>
            <consortium name="DOE Joint Genome Institute"/>
            <person name="Steindorff A.S."/>
            <person name="Carver A."/>
            <person name="Calhoun S."/>
            <person name="Stillman K."/>
            <person name="Liu H."/>
            <person name="Lipzen A."/>
            <person name="Pangilinan J."/>
            <person name="Labutti K."/>
            <person name="Bruns T.D."/>
            <person name="Grigoriev I.V."/>
        </authorList>
    </citation>
    <scope>NUCLEOTIDE SEQUENCE [LARGE SCALE GENOMIC DNA]</scope>
    <source>
        <strain evidence="3 4">CBS 144469</strain>
    </source>
</reference>
<dbReference type="InterPro" id="IPR040976">
    <property type="entry name" value="Pkinase_fungal"/>
</dbReference>
<feature type="compositionally biased region" description="Basic residues" evidence="1">
    <location>
        <begin position="891"/>
        <end position="902"/>
    </location>
</feature>
<evidence type="ECO:0000259" key="2">
    <source>
        <dbReference type="Pfam" id="PF17667"/>
    </source>
</evidence>
<dbReference type="Pfam" id="PF17667">
    <property type="entry name" value="Pkinase_fungal"/>
    <property type="match status" value="1"/>
</dbReference>
<feature type="domain" description="Fungal-type protein kinase" evidence="2">
    <location>
        <begin position="226"/>
        <end position="729"/>
    </location>
</feature>
<dbReference type="OrthoDB" id="312874at2759"/>
<dbReference type="PANTHER" id="PTHR38248:SF2">
    <property type="entry name" value="FUNK1 11"/>
    <property type="match status" value="1"/>
</dbReference>
<keyword evidence="4" id="KW-1185">Reference proteome</keyword>
<feature type="region of interest" description="Disordered" evidence="1">
    <location>
        <begin position="99"/>
        <end position="133"/>
    </location>
</feature>
<comment type="caution">
    <text evidence="3">The sequence shown here is derived from an EMBL/GenBank/DDBJ whole genome shotgun (WGS) entry which is preliminary data.</text>
</comment>
<feature type="region of interest" description="Disordered" evidence="1">
    <location>
        <begin position="1"/>
        <end position="28"/>
    </location>
</feature>
<accession>A0A8H6MBN6</accession>
<evidence type="ECO:0000313" key="4">
    <source>
        <dbReference type="Proteomes" id="UP000521943"/>
    </source>
</evidence>
<feature type="compositionally biased region" description="Basic and acidic residues" evidence="1">
    <location>
        <begin position="856"/>
        <end position="867"/>
    </location>
</feature>
<name>A0A8H6MBN6_9AGAR</name>
<dbReference type="Gene3D" id="1.10.510.10">
    <property type="entry name" value="Transferase(Phosphotransferase) domain 1"/>
    <property type="match status" value="1"/>
</dbReference>
<feature type="region of interest" description="Disordered" evidence="1">
    <location>
        <begin position="827"/>
        <end position="908"/>
    </location>
</feature>
<dbReference type="EMBL" id="JACGCI010000019">
    <property type="protein sequence ID" value="KAF6758222.1"/>
    <property type="molecule type" value="Genomic_DNA"/>
</dbReference>
<dbReference type="AlphaFoldDB" id="A0A8H6MBN6"/>
<protein>
    <recommendedName>
        <fullName evidence="2">Fungal-type protein kinase domain-containing protein</fullName>
    </recommendedName>
</protein>
<dbReference type="Proteomes" id="UP000521943">
    <property type="component" value="Unassembled WGS sequence"/>
</dbReference>
<gene>
    <name evidence="3" type="ORF">DFP72DRAFT_1106511</name>
</gene>
<dbReference type="InterPro" id="IPR011009">
    <property type="entry name" value="Kinase-like_dom_sf"/>
</dbReference>
<sequence>MSDPHNSAKSIPDPTTPVGPPRLSSPFTIESATPRSIRLQAGHGKLTTLRPKIAQYMIKETLYCTRDDFFEHYFVSPPDAKNLGKVFEHMSDKRILIPRPKSLSNVEDPKLKDPLPPSDVPVNQPTTSEQTYPERPYPQVLKYFTQKPSKGKKSLKIGEKDAFAPLEKLGKEIRNCMEEAGLPVNEFELQMVPDNHLASDVEGCNSRVDACIRRIATVPKKSTRGSKPSKRIHVSEMVMAFEFKLHRNDKENSENRLQLASTVTQLMNDDVSRDFAYGMTIEDDRVSLWYFSRGHTVKAISFSLIERPDLLIRTFVSIFSATREELGYNPRITRLGPGGSYLYELDELDPPEGNEPSDDSDPSKAKLDPSQPEASIGNPNRSKTRFFKTTQIVSEIRGYRIAGRNTRIWKAVEVMSKNDLTTKGDGREIILKDAWIDSEAANEFDIQQQLFRDIDRLKKSDWESLGILEEIEKSPSKEEIQQMDNYLKDDSYKDLFLRFDENVRYISDSSKSAHPRAWNPPPNVFSLALEQAEDLDPSGESMRTGDMNSSSQMVTRAEAPNHPVTSNPLCLAPKKRCFFAFPETCTRVSRLPTLGDAMDVLHQAYYALLLMFCAGWVHRDISDRNILSIKVDGKWLVKLADLEYAKKLPRTVQGSPGPKTGTPYFMACEIQSSELLCPLSRQMFQKKVPNWLKKGKDAEPDTAPATKAAVMHIVLHDIESLWWLILWIITSRVGCEASKAAMRNIFKGNAPGWMKNSDLDERVTSIANRLEEFREGLYLEYFHTDPQMRLDFSNYSCGCAAPLIFFQNIQASREVWDSLPLQQATTSMGPPRLLPPPAGVDIPDLSGMISVGSRQESSKRKSLHPDDGISGPSLSRLTLTEDDEDQPGPSKRIRYLRPRPVKRPGGGA</sequence>
<evidence type="ECO:0000256" key="1">
    <source>
        <dbReference type="SAM" id="MobiDB-lite"/>
    </source>
</evidence>
<feature type="compositionally biased region" description="Acidic residues" evidence="1">
    <location>
        <begin position="345"/>
        <end position="360"/>
    </location>
</feature>